<comment type="caution">
    <text evidence="2">The sequence shown here is derived from an EMBL/GenBank/DDBJ whole genome shotgun (WGS) entry which is preliminary data.</text>
</comment>
<dbReference type="Proteomes" id="UP000737391">
    <property type="component" value="Unassembled WGS sequence"/>
</dbReference>
<reference evidence="2" key="1">
    <citation type="submission" date="2020-01" db="EMBL/GenBank/DDBJ databases">
        <title>Identification and distribution of gene clusters putatively required for synthesis of sphingolipid metabolism inhibitors in phylogenetically diverse species of the filamentous fungus Fusarium.</title>
        <authorList>
            <person name="Kim H.-S."/>
            <person name="Busman M."/>
            <person name="Brown D.W."/>
            <person name="Divon H."/>
            <person name="Uhlig S."/>
            <person name="Proctor R.H."/>
        </authorList>
    </citation>
    <scope>NUCLEOTIDE SEQUENCE</scope>
    <source>
        <strain evidence="2">NRRL 31653</strain>
    </source>
</reference>
<feature type="region of interest" description="Disordered" evidence="1">
    <location>
        <begin position="1"/>
        <end position="36"/>
    </location>
</feature>
<evidence type="ECO:0008006" key="4">
    <source>
        <dbReference type="Google" id="ProtNLM"/>
    </source>
</evidence>
<feature type="compositionally biased region" description="Low complexity" evidence="1">
    <location>
        <begin position="12"/>
        <end position="24"/>
    </location>
</feature>
<protein>
    <recommendedName>
        <fullName evidence="4">Cysteine-rich transmembrane CYSTM domain-containing protein</fullName>
    </recommendedName>
</protein>
<dbReference type="EMBL" id="LUFC02000619">
    <property type="protein sequence ID" value="KAF4495680.1"/>
    <property type="molecule type" value="Genomic_DNA"/>
</dbReference>
<sequence>MPSATSSAMQMPREPAPAAFPAERTSTEQPRPIQPMTMEQPEMSMRGGKDGAICCGICAGLCCFECLDCCC</sequence>
<proteinExistence type="predicted"/>
<dbReference type="AlphaFoldDB" id="A0A9P5E594"/>
<keyword evidence="3" id="KW-1185">Reference proteome</keyword>
<organism evidence="2 3">
    <name type="scientific">Fusarium agapanthi</name>
    <dbReference type="NCBI Taxonomy" id="1803897"/>
    <lineage>
        <taxon>Eukaryota</taxon>
        <taxon>Fungi</taxon>
        <taxon>Dikarya</taxon>
        <taxon>Ascomycota</taxon>
        <taxon>Pezizomycotina</taxon>
        <taxon>Sordariomycetes</taxon>
        <taxon>Hypocreomycetidae</taxon>
        <taxon>Hypocreales</taxon>
        <taxon>Nectriaceae</taxon>
        <taxon>Fusarium</taxon>
        <taxon>Fusarium fujikuroi species complex</taxon>
    </lineage>
</organism>
<accession>A0A9P5E594</accession>
<evidence type="ECO:0000313" key="2">
    <source>
        <dbReference type="EMBL" id="KAF4495680.1"/>
    </source>
</evidence>
<evidence type="ECO:0000313" key="3">
    <source>
        <dbReference type="Proteomes" id="UP000737391"/>
    </source>
</evidence>
<name>A0A9P5E594_9HYPO</name>
<evidence type="ECO:0000256" key="1">
    <source>
        <dbReference type="SAM" id="MobiDB-lite"/>
    </source>
</evidence>
<gene>
    <name evidence="2" type="ORF">FAGAP_8190</name>
</gene>